<dbReference type="InterPro" id="IPR001029">
    <property type="entry name" value="Flagellin_N"/>
</dbReference>
<name>A0A267MIF4_9FIRM</name>
<accession>A0A267MIF4</accession>
<dbReference type="GO" id="GO:0005576">
    <property type="term" value="C:extracellular region"/>
    <property type="evidence" value="ECO:0007669"/>
    <property type="project" value="UniProtKB-SubCell"/>
</dbReference>
<keyword evidence="3 4" id="KW-0975">Bacterial flagellum</keyword>
<dbReference type="OrthoDB" id="9796789at2"/>
<evidence type="ECO:0000256" key="4">
    <source>
        <dbReference type="RuleBase" id="RU362073"/>
    </source>
</evidence>
<dbReference type="PANTHER" id="PTHR42792">
    <property type="entry name" value="FLAGELLIN"/>
    <property type="match status" value="1"/>
</dbReference>
<protein>
    <recommendedName>
        <fullName evidence="2 4">Flagellin</fullName>
    </recommendedName>
</protein>
<evidence type="ECO:0000256" key="2">
    <source>
        <dbReference type="ARBA" id="ARBA00020110"/>
    </source>
</evidence>
<dbReference type="InterPro" id="IPR001492">
    <property type="entry name" value="Flagellin"/>
</dbReference>
<dbReference type="EMBL" id="NIBG01000008">
    <property type="protein sequence ID" value="PAB59364.1"/>
    <property type="molecule type" value="Genomic_DNA"/>
</dbReference>
<proteinExistence type="inferred from homology"/>
<feature type="domain" description="Flagellin N-terminal" evidence="5">
    <location>
        <begin position="3"/>
        <end position="139"/>
    </location>
</feature>
<dbReference type="SUPFAM" id="SSF64518">
    <property type="entry name" value="Phase 1 flagellin"/>
    <property type="match status" value="1"/>
</dbReference>
<evidence type="ECO:0000256" key="3">
    <source>
        <dbReference type="ARBA" id="ARBA00023143"/>
    </source>
</evidence>
<reference evidence="7 8" key="1">
    <citation type="submission" date="2017-06" db="EMBL/GenBank/DDBJ databases">
        <title>Draft genome sequence of anaerobic fermentative bacterium Anaeromicrobium sediminis DY2726D isolated from West Pacific Ocean sediments.</title>
        <authorList>
            <person name="Zeng X."/>
        </authorList>
    </citation>
    <scope>NUCLEOTIDE SEQUENCE [LARGE SCALE GENOMIC DNA]</scope>
    <source>
        <strain evidence="7 8">DY2726D</strain>
    </source>
</reference>
<evidence type="ECO:0000259" key="5">
    <source>
        <dbReference type="Pfam" id="PF00669"/>
    </source>
</evidence>
<organism evidence="7 8">
    <name type="scientific">Anaeromicrobium sediminis</name>
    <dbReference type="NCBI Taxonomy" id="1478221"/>
    <lineage>
        <taxon>Bacteria</taxon>
        <taxon>Bacillati</taxon>
        <taxon>Bacillota</taxon>
        <taxon>Clostridia</taxon>
        <taxon>Peptostreptococcales</taxon>
        <taxon>Thermotaleaceae</taxon>
        <taxon>Anaeromicrobium</taxon>
    </lineage>
</organism>
<comment type="function">
    <text evidence="4">Flagellin is the subunit protein which polymerizes to form the filaments of bacterial flagella.</text>
</comment>
<sequence length="393" mass="41340">MRINNNLMAMNTHRQMGVNQGNSAKSIEKLSSGLRINRAGDDAAGLSISEKMRSQIRGLNQASRNAQDGISMVQTAEGALQETQAILQRMRELSVQASTDALDTEDRTAIGEELVALRDEIDRIGETAEFNGKKLLKGTLATTFDGTSDVKAGTAVSAKATISDVDVTGGEANTTYAIAQGASGAGYVALSANGTTQEIQLTDAMFDTLGEETVLDFDKLGVKITLTSSTAGSGGEANTVETALSALTSVKTLAGSSTANVVVGSNATADETIQIGFDDMRASALHTDLGTLTNTAVADVTTAKALTGKLDTALTKVSKQRSELGAFQNRLEHSIKNLDASSENLTAAESRIRDVDMAKEMMKFQKNNILSQAAQSMLAQANQQPQGVLQLLR</sequence>
<dbReference type="RefSeq" id="WP_095133744.1">
    <property type="nucleotide sequence ID" value="NZ_NIBG01000008.1"/>
</dbReference>
<dbReference type="AlphaFoldDB" id="A0A267MIF4"/>
<dbReference type="Gene3D" id="1.20.1330.10">
    <property type="entry name" value="f41 fragment of flagellin, N-terminal domain"/>
    <property type="match status" value="1"/>
</dbReference>
<evidence type="ECO:0000259" key="6">
    <source>
        <dbReference type="Pfam" id="PF00700"/>
    </source>
</evidence>
<comment type="similarity">
    <text evidence="1 4">Belongs to the bacterial flagellin family.</text>
</comment>
<feature type="domain" description="Flagellin C-terminal" evidence="6">
    <location>
        <begin position="309"/>
        <end position="392"/>
    </location>
</feature>
<comment type="caution">
    <text evidence="7">The sequence shown here is derived from an EMBL/GenBank/DDBJ whole genome shotgun (WGS) entry which is preliminary data.</text>
</comment>
<comment type="subcellular location">
    <subcellularLocation>
        <location evidence="4">Secreted</location>
    </subcellularLocation>
    <subcellularLocation>
        <location evidence="4">Bacterial flagellum</location>
    </subcellularLocation>
</comment>
<dbReference type="Proteomes" id="UP000216024">
    <property type="component" value="Unassembled WGS sequence"/>
</dbReference>
<dbReference type="GO" id="GO:0005198">
    <property type="term" value="F:structural molecule activity"/>
    <property type="evidence" value="ECO:0007669"/>
    <property type="project" value="UniProtKB-UniRule"/>
</dbReference>
<dbReference type="Gene3D" id="3.30.70.2120">
    <property type="match status" value="1"/>
</dbReference>
<dbReference type="Gene3D" id="6.10.10.10">
    <property type="entry name" value="Flagellar export chaperone, C-terminal domain"/>
    <property type="match status" value="1"/>
</dbReference>
<evidence type="ECO:0000313" key="8">
    <source>
        <dbReference type="Proteomes" id="UP000216024"/>
    </source>
</evidence>
<dbReference type="Pfam" id="PF00700">
    <property type="entry name" value="Flagellin_C"/>
    <property type="match status" value="1"/>
</dbReference>
<gene>
    <name evidence="7" type="ORF">CCE28_10925</name>
</gene>
<evidence type="ECO:0000313" key="7">
    <source>
        <dbReference type="EMBL" id="PAB59364.1"/>
    </source>
</evidence>
<dbReference type="Pfam" id="PF00669">
    <property type="entry name" value="Flagellin_N"/>
    <property type="match status" value="1"/>
</dbReference>
<keyword evidence="8" id="KW-1185">Reference proteome</keyword>
<dbReference type="GO" id="GO:0009288">
    <property type="term" value="C:bacterial-type flagellum"/>
    <property type="evidence" value="ECO:0007669"/>
    <property type="project" value="UniProtKB-SubCell"/>
</dbReference>
<dbReference type="InterPro" id="IPR046358">
    <property type="entry name" value="Flagellin_C"/>
</dbReference>
<dbReference type="PRINTS" id="PR00207">
    <property type="entry name" value="FLAGELLIN"/>
</dbReference>
<keyword evidence="4" id="KW-0964">Secreted</keyword>
<dbReference type="PANTHER" id="PTHR42792:SF2">
    <property type="entry name" value="FLAGELLIN"/>
    <property type="match status" value="1"/>
</dbReference>
<evidence type="ECO:0000256" key="1">
    <source>
        <dbReference type="ARBA" id="ARBA00005709"/>
    </source>
</evidence>
<dbReference type="InterPro" id="IPR042187">
    <property type="entry name" value="Flagellin_C_sub2"/>
</dbReference>